<dbReference type="Gene3D" id="2.60.120.200">
    <property type="match status" value="1"/>
</dbReference>
<dbReference type="Gene3D" id="2.60.120.1440">
    <property type="match status" value="1"/>
</dbReference>
<protein>
    <recommendedName>
        <fullName evidence="2">FecR protein domain-containing protein</fullName>
    </recommendedName>
</protein>
<keyword evidence="1" id="KW-0472">Membrane</keyword>
<feature type="domain" description="FecR protein" evidence="2">
    <location>
        <begin position="146"/>
        <end position="228"/>
    </location>
</feature>
<dbReference type="InterPro" id="IPR013320">
    <property type="entry name" value="ConA-like_dom_sf"/>
</dbReference>
<proteinExistence type="predicted"/>
<dbReference type="Pfam" id="PF13385">
    <property type="entry name" value="Laminin_G_3"/>
    <property type="match status" value="1"/>
</dbReference>
<reference evidence="3 4" key="1">
    <citation type="submission" date="2021-06" db="EMBL/GenBank/DDBJ databases">
        <title>Complete genome of Haloferula helveola possessing various polysaccharide degrading enzymes.</title>
        <authorList>
            <person name="Takami H."/>
            <person name="Huang C."/>
            <person name="Hamasaki K."/>
        </authorList>
    </citation>
    <scope>NUCLEOTIDE SEQUENCE [LARGE SCALE GENOMIC DNA]</scope>
    <source>
        <strain evidence="3 4">CN-1</strain>
    </source>
</reference>
<evidence type="ECO:0000313" key="3">
    <source>
        <dbReference type="EMBL" id="BCX50298.1"/>
    </source>
</evidence>
<name>A0ABN6HA07_9BACT</name>
<keyword evidence="1" id="KW-0812">Transmembrane</keyword>
<dbReference type="Pfam" id="PF04773">
    <property type="entry name" value="FecR"/>
    <property type="match status" value="1"/>
</dbReference>
<organism evidence="3 4">
    <name type="scientific">Haloferula helveola</name>
    <dbReference type="NCBI Taxonomy" id="490095"/>
    <lineage>
        <taxon>Bacteria</taxon>
        <taxon>Pseudomonadati</taxon>
        <taxon>Verrucomicrobiota</taxon>
        <taxon>Verrucomicrobiia</taxon>
        <taxon>Verrucomicrobiales</taxon>
        <taxon>Verrucomicrobiaceae</taxon>
        <taxon>Haloferula</taxon>
    </lineage>
</organism>
<sequence>MNSRHPGRRKLEQLLQDFEDSNISSADHRQLMDLLRGEPELRLAYLKHMAVATGLHEVAESWAATHGPPAPETHEARERRILKRSFLAAAAVLFLLLAIGSVIAIRERLQPPVRIVEGQGSLWMFESGGVGEDGEFVPGTMLLVDNGSLEITTRTKSRIVLEGPAKLELRGEKLARLHEGKAWFDISERDTGFTVTTARVRVVDLGTRFGVVSSDGSDLVQVDSGRVRIESLSEGPAPLELHGGQAARANVVGRSAPEAYDPDLFLSTPAPAEDPAVWAYYPFDHDCSDQSGSGRDGALVDNKPHGSSKISRTGNDFRFGGGALDLGSDRDFVSVPSKTFSSGSPYAVSFWARKAPGDQGQASWWDMVIGVRGSKDFFIALGDANGDDGRTGLRWRGNTEAPGARQADFDAPDDSSWHHHVIIADGAGSLSYYLDGIQRETAENVETGFGFDSIGDAYGTGLDVDFHGQIDEVWIFEDSIGPGVVRSLFRGSHRPGDH</sequence>
<dbReference type="InterPro" id="IPR012373">
    <property type="entry name" value="Ferrdict_sens_TM"/>
</dbReference>
<dbReference type="EMBL" id="AP024702">
    <property type="protein sequence ID" value="BCX50298.1"/>
    <property type="molecule type" value="Genomic_DNA"/>
</dbReference>
<dbReference type="Proteomes" id="UP001374893">
    <property type="component" value="Chromosome"/>
</dbReference>
<dbReference type="SUPFAM" id="SSF49899">
    <property type="entry name" value="Concanavalin A-like lectins/glucanases"/>
    <property type="match status" value="1"/>
</dbReference>
<accession>A0ABN6HA07</accession>
<dbReference type="RefSeq" id="WP_338687290.1">
    <property type="nucleotide sequence ID" value="NZ_AP024702.1"/>
</dbReference>
<dbReference type="PANTHER" id="PTHR30273:SF2">
    <property type="entry name" value="PROTEIN FECR"/>
    <property type="match status" value="1"/>
</dbReference>
<dbReference type="InterPro" id="IPR006860">
    <property type="entry name" value="FecR"/>
</dbReference>
<evidence type="ECO:0000259" key="2">
    <source>
        <dbReference type="Pfam" id="PF04773"/>
    </source>
</evidence>
<evidence type="ECO:0000256" key="1">
    <source>
        <dbReference type="SAM" id="Phobius"/>
    </source>
</evidence>
<keyword evidence="1" id="KW-1133">Transmembrane helix</keyword>
<dbReference type="PANTHER" id="PTHR30273">
    <property type="entry name" value="PERIPLASMIC SIGNAL SENSOR AND SIGMA FACTOR ACTIVATOR FECR-RELATED"/>
    <property type="match status" value="1"/>
</dbReference>
<keyword evidence="4" id="KW-1185">Reference proteome</keyword>
<feature type="transmembrane region" description="Helical" evidence="1">
    <location>
        <begin position="86"/>
        <end position="105"/>
    </location>
</feature>
<gene>
    <name evidence="3" type="ORF">HAHE_42060</name>
</gene>
<evidence type="ECO:0000313" key="4">
    <source>
        <dbReference type="Proteomes" id="UP001374893"/>
    </source>
</evidence>